<dbReference type="Pfam" id="PF04539">
    <property type="entry name" value="Sigma70_r3"/>
    <property type="match status" value="1"/>
</dbReference>
<dbReference type="PANTHER" id="PTHR30603">
    <property type="entry name" value="RNA POLYMERASE SIGMA FACTOR RPO"/>
    <property type="match status" value="1"/>
</dbReference>
<dbReference type="PROSITE" id="PS00716">
    <property type="entry name" value="SIGMA70_2"/>
    <property type="match status" value="1"/>
</dbReference>
<dbReference type="AlphaFoldDB" id="A0A5C6WZC0"/>
<dbReference type="PRINTS" id="PR00046">
    <property type="entry name" value="SIGMA70FCT"/>
</dbReference>
<keyword evidence="3 6" id="KW-0731">Sigma factor</keyword>
<comment type="caution">
    <text evidence="10">The sequence shown here is derived from an EMBL/GenBank/DDBJ whole genome shotgun (WGS) entry which is preliminary data.</text>
</comment>
<gene>
    <name evidence="10" type="primary">rpoD</name>
    <name evidence="6" type="synonym">sigA</name>
    <name evidence="10" type="ORF">FRC96_17345</name>
</gene>
<dbReference type="InterPro" id="IPR050239">
    <property type="entry name" value="Sigma-70_RNA_pol_init_factors"/>
</dbReference>
<feature type="domain" description="RNA polymerase sigma-70" evidence="9">
    <location>
        <begin position="494"/>
        <end position="520"/>
    </location>
</feature>
<dbReference type="InterPro" id="IPR013324">
    <property type="entry name" value="RNA_pol_sigma_r3/r4-like"/>
</dbReference>
<dbReference type="PROSITE" id="PS00715">
    <property type="entry name" value="SIGMA70_1"/>
    <property type="match status" value="1"/>
</dbReference>
<dbReference type="InterPro" id="IPR000943">
    <property type="entry name" value="RNA_pol_sigma70"/>
</dbReference>
<dbReference type="InterPro" id="IPR007630">
    <property type="entry name" value="RNA_pol_sigma70_r4"/>
</dbReference>
<dbReference type="FunFam" id="1.10.601.10:FF:000001">
    <property type="entry name" value="RNA polymerase sigma factor SigA"/>
    <property type="match status" value="1"/>
</dbReference>
<dbReference type="InterPro" id="IPR007631">
    <property type="entry name" value="RNA_pol_sigma_70_non-ess"/>
</dbReference>
<dbReference type="OrthoDB" id="9809557at2"/>
<dbReference type="CDD" id="cd06171">
    <property type="entry name" value="Sigma70_r4"/>
    <property type="match status" value="1"/>
</dbReference>
<comment type="subcellular location">
    <subcellularLocation>
        <location evidence="6">Cytoplasm</location>
    </subcellularLocation>
</comment>
<feature type="region of interest" description="Disordered" evidence="7">
    <location>
        <begin position="1"/>
        <end position="39"/>
    </location>
</feature>
<feature type="DNA-binding region" description="H-T-H motif" evidence="6">
    <location>
        <begin position="495"/>
        <end position="514"/>
    </location>
</feature>
<dbReference type="Pfam" id="PF04546">
    <property type="entry name" value="Sigma70_ner"/>
    <property type="match status" value="1"/>
</dbReference>
<dbReference type="GO" id="GO:0006352">
    <property type="term" value="P:DNA-templated transcription initiation"/>
    <property type="evidence" value="ECO:0007669"/>
    <property type="project" value="UniProtKB-UniRule"/>
</dbReference>
<dbReference type="InterPro" id="IPR009042">
    <property type="entry name" value="RNA_pol_sigma70_r1_2"/>
</dbReference>
<keyword evidence="4 6" id="KW-0238">DNA-binding</keyword>
<comment type="similarity">
    <text evidence="6">Belongs to the sigma-70 factor family. RpoD/SigA subfamily.</text>
</comment>
<dbReference type="InterPro" id="IPR014284">
    <property type="entry name" value="RNA_pol_sigma-70_dom"/>
</dbReference>
<keyword evidence="5 6" id="KW-0804">Transcription</keyword>
<comment type="subunit">
    <text evidence="6">Interacts transiently with the RNA polymerase catalytic core.</text>
</comment>
<dbReference type="SUPFAM" id="SSF88946">
    <property type="entry name" value="Sigma2 domain of RNA polymerase sigma factors"/>
    <property type="match status" value="1"/>
</dbReference>
<evidence type="ECO:0000313" key="10">
    <source>
        <dbReference type="EMBL" id="TXD32504.1"/>
    </source>
</evidence>
<evidence type="ECO:0000256" key="3">
    <source>
        <dbReference type="ARBA" id="ARBA00023082"/>
    </source>
</evidence>
<protein>
    <recommendedName>
        <fullName evidence="6">RNA polymerase sigma factor SigA</fullName>
    </recommendedName>
</protein>
<dbReference type="EMBL" id="VOSL01000127">
    <property type="protein sequence ID" value="TXD32504.1"/>
    <property type="molecule type" value="Genomic_DNA"/>
</dbReference>
<comment type="function">
    <text evidence="6">Sigma factors are initiation factors that promote the attachment of RNA polymerase to specific initiation sites and are then released. This sigma factor is the primary sigma factor during exponential growth.</text>
</comment>
<name>A0A5C6WZC0_9DELT</name>
<dbReference type="Pfam" id="PF04542">
    <property type="entry name" value="Sigma70_r2"/>
    <property type="match status" value="1"/>
</dbReference>
<dbReference type="Gene3D" id="1.10.601.10">
    <property type="entry name" value="RNA Polymerase Primary Sigma Factor"/>
    <property type="match status" value="1"/>
</dbReference>
<dbReference type="SUPFAM" id="SSF88659">
    <property type="entry name" value="Sigma3 and sigma4 domains of RNA polymerase sigma factors"/>
    <property type="match status" value="2"/>
</dbReference>
<dbReference type="GO" id="GO:0016987">
    <property type="term" value="F:sigma factor activity"/>
    <property type="evidence" value="ECO:0007669"/>
    <property type="project" value="UniProtKB-UniRule"/>
</dbReference>
<dbReference type="InterPro" id="IPR028630">
    <property type="entry name" value="Sigma70_RpoD"/>
</dbReference>
<evidence type="ECO:0000256" key="4">
    <source>
        <dbReference type="ARBA" id="ARBA00023125"/>
    </source>
</evidence>
<evidence type="ECO:0000259" key="9">
    <source>
        <dbReference type="PROSITE" id="PS00716"/>
    </source>
</evidence>
<dbReference type="Gene3D" id="1.10.10.10">
    <property type="entry name" value="Winged helix-like DNA-binding domain superfamily/Winged helix DNA-binding domain"/>
    <property type="match status" value="2"/>
</dbReference>
<evidence type="ECO:0000256" key="1">
    <source>
        <dbReference type="ARBA" id="ARBA00022490"/>
    </source>
</evidence>
<keyword evidence="2 6" id="KW-0805">Transcription regulation</keyword>
<dbReference type="Pfam" id="PF04545">
    <property type="entry name" value="Sigma70_r4"/>
    <property type="match status" value="1"/>
</dbReference>
<accession>A0A5C6WZC0</accession>
<dbReference type="InterPro" id="IPR013325">
    <property type="entry name" value="RNA_pol_sigma_r2"/>
</dbReference>
<keyword evidence="1 6" id="KW-0963">Cytoplasm</keyword>
<sequence>MTNLEQASNARRGDTMSETEDDFIAQRRQKRTERKRTQSVEDFRDLDPVKMYLRGIGQVSLLTREGEVAVAKEIEAGREIVFEVLVNTPAAIEMILAVPDRLRAGTARAREVFDEYEPSGDDSDAPVAPEVFERFDKLRRAWRALERKDAELVRAQEKGDGEAIKKAEQARKRAHTRMVKAVEGCLLSQRFIHEIVDNFKSAVDNIDRCERRLHRYAQRAGVRREKMDAWRELYRAGDRPDFNKERIHASIAAEMDQALEQSVAIIDSIEHELGMTQAVLRQTVREIERGERRAERGKSEMIRANLRLVVSIAKKYVNRGMHFLDLIQEGNIGLMRAVEKFEYQRGHKFSTYATWWIRQAITRAIADQARTIRIPVHLIETINRILRTSRQLEQELGREPEAEEIAEKLEMSVEAVRRAMKISRHPVSLETPVGDDEDSQLSDFIEDINSPSPMDEAETRNLREQTLELLATLTPREEKILRMRFGIGEKSDHTLEEVGQDFNLTRERIRQIEAKALEKLRVPNRADSLKPFHES</sequence>
<feature type="region of interest" description="Sigma-70 factor domain-2" evidence="6">
    <location>
        <begin position="301"/>
        <end position="371"/>
    </location>
</feature>
<dbReference type="InterPro" id="IPR036388">
    <property type="entry name" value="WH-like_DNA-bd_sf"/>
</dbReference>
<evidence type="ECO:0000256" key="2">
    <source>
        <dbReference type="ARBA" id="ARBA00023015"/>
    </source>
</evidence>
<dbReference type="GO" id="GO:0005737">
    <property type="term" value="C:cytoplasm"/>
    <property type="evidence" value="ECO:0007669"/>
    <property type="project" value="UniProtKB-SubCell"/>
</dbReference>
<proteinExistence type="inferred from homology"/>
<dbReference type="GO" id="GO:0003677">
    <property type="term" value="F:DNA binding"/>
    <property type="evidence" value="ECO:0007669"/>
    <property type="project" value="UniProtKB-UniRule"/>
</dbReference>
<feature type="region of interest" description="Sigma-70 factor domain-4" evidence="6">
    <location>
        <begin position="469"/>
        <end position="522"/>
    </location>
</feature>
<dbReference type="Pfam" id="PF00140">
    <property type="entry name" value="Sigma70_r1_2"/>
    <property type="match status" value="1"/>
</dbReference>
<dbReference type="PANTHER" id="PTHR30603:SF60">
    <property type="entry name" value="RNA POLYMERASE SIGMA FACTOR RPOD"/>
    <property type="match status" value="1"/>
</dbReference>
<dbReference type="NCBIfam" id="TIGR02393">
    <property type="entry name" value="RpoD_Cterm"/>
    <property type="match status" value="1"/>
</dbReference>
<dbReference type="InterPro" id="IPR007627">
    <property type="entry name" value="RNA_pol_sigma70_r2"/>
</dbReference>
<evidence type="ECO:0000313" key="11">
    <source>
        <dbReference type="Proteomes" id="UP000321046"/>
    </source>
</evidence>
<evidence type="ECO:0000256" key="7">
    <source>
        <dbReference type="SAM" id="MobiDB-lite"/>
    </source>
</evidence>
<dbReference type="NCBIfam" id="TIGR02937">
    <property type="entry name" value="sigma70-ECF"/>
    <property type="match status" value="1"/>
</dbReference>
<dbReference type="InterPro" id="IPR012760">
    <property type="entry name" value="RNA_pol_sigma_RpoD_C"/>
</dbReference>
<dbReference type="HAMAP" id="MF_00963">
    <property type="entry name" value="Sigma70_RpoD_SigA"/>
    <property type="match status" value="1"/>
</dbReference>
<evidence type="ECO:0000259" key="8">
    <source>
        <dbReference type="PROSITE" id="PS00715"/>
    </source>
</evidence>
<evidence type="ECO:0000256" key="5">
    <source>
        <dbReference type="ARBA" id="ARBA00023163"/>
    </source>
</evidence>
<organism evidence="10 11">
    <name type="scientific">Lujinxingia vulgaris</name>
    <dbReference type="NCBI Taxonomy" id="2600176"/>
    <lineage>
        <taxon>Bacteria</taxon>
        <taxon>Deltaproteobacteria</taxon>
        <taxon>Bradymonadales</taxon>
        <taxon>Lujinxingiaceae</taxon>
        <taxon>Lujinxingia</taxon>
    </lineage>
</organism>
<feature type="short sequence motif" description="Interaction with polymerase core subunit RpoC" evidence="6">
    <location>
        <begin position="325"/>
        <end position="328"/>
    </location>
</feature>
<evidence type="ECO:0000256" key="6">
    <source>
        <dbReference type="HAMAP-Rule" id="MF_00963"/>
    </source>
</evidence>
<reference evidence="10 11" key="1">
    <citation type="submission" date="2019-08" db="EMBL/GenBank/DDBJ databases">
        <title>Bradymonadales sp. TMQ2.</title>
        <authorList>
            <person name="Liang Q."/>
        </authorList>
    </citation>
    <scope>NUCLEOTIDE SEQUENCE [LARGE SCALE GENOMIC DNA]</scope>
    <source>
        <strain evidence="10 11">TMQ2</strain>
    </source>
</reference>
<dbReference type="Proteomes" id="UP000321046">
    <property type="component" value="Unassembled WGS sequence"/>
</dbReference>
<dbReference type="InterPro" id="IPR007624">
    <property type="entry name" value="RNA_pol_sigma70_r3"/>
</dbReference>
<feature type="domain" description="RNA polymerase sigma-70" evidence="8">
    <location>
        <begin position="325"/>
        <end position="338"/>
    </location>
</feature>
<feature type="region of interest" description="Sigma-70 factor domain-3" evidence="6">
    <location>
        <begin position="380"/>
        <end position="456"/>
    </location>
</feature>